<evidence type="ECO:0000256" key="2">
    <source>
        <dbReference type="SAM" id="SignalP"/>
    </source>
</evidence>
<evidence type="ECO:0000259" key="3">
    <source>
        <dbReference type="PROSITE" id="PS50198"/>
    </source>
</evidence>
<keyword evidence="2" id="KW-0732">Signal</keyword>
<evidence type="ECO:0000256" key="1">
    <source>
        <dbReference type="PROSITE-ProRule" id="PRU00278"/>
    </source>
</evidence>
<feature type="domain" description="PpiC" evidence="3">
    <location>
        <begin position="218"/>
        <end position="321"/>
    </location>
</feature>
<comment type="caution">
    <text evidence="4">The sequence shown here is derived from an EMBL/GenBank/DDBJ whole genome shotgun (WGS) entry which is preliminary data.</text>
</comment>
<dbReference type="InterPro" id="IPR046357">
    <property type="entry name" value="PPIase_dom_sf"/>
</dbReference>
<gene>
    <name evidence="4" type="ORF">E0486_17830</name>
</gene>
<dbReference type="OrthoDB" id="14196at2"/>
<reference evidence="4 5" key="1">
    <citation type="submission" date="2019-03" db="EMBL/GenBank/DDBJ databases">
        <authorList>
            <person name="Kim M.K.M."/>
        </authorList>
    </citation>
    <scope>NUCLEOTIDE SEQUENCE [LARGE SCALE GENOMIC DNA]</scope>
    <source>
        <strain evidence="4 5">17J68-15</strain>
    </source>
</reference>
<dbReference type="GO" id="GO:0003755">
    <property type="term" value="F:peptidyl-prolyl cis-trans isomerase activity"/>
    <property type="evidence" value="ECO:0007669"/>
    <property type="project" value="UniProtKB-KW"/>
</dbReference>
<name>A0A4R4DRN4_9BACT</name>
<accession>A0A4R4DRN4</accession>
<dbReference type="Proteomes" id="UP000295164">
    <property type="component" value="Unassembled WGS sequence"/>
</dbReference>
<keyword evidence="5" id="KW-1185">Reference proteome</keyword>
<dbReference type="SUPFAM" id="SSF54534">
    <property type="entry name" value="FKBP-like"/>
    <property type="match status" value="2"/>
</dbReference>
<dbReference type="InterPro" id="IPR000297">
    <property type="entry name" value="PPIase_PpiC"/>
</dbReference>
<dbReference type="RefSeq" id="WP_131854297.1">
    <property type="nucleotide sequence ID" value="NZ_SKFH01000054.1"/>
</dbReference>
<dbReference type="PROSITE" id="PS50198">
    <property type="entry name" value="PPIC_PPIASE_2"/>
    <property type="match status" value="2"/>
</dbReference>
<feature type="domain" description="PpiC" evidence="3">
    <location>
        <begin position="114"/>
        <end position="213"/>
    </location>
</feature>
<organism evidence="4 5">
    <name type="scientific">Flaviaesturariibacter aridisoli</name>
    <dbReference type="NCBI Taxonomy" id="2545761"/>
    <lineage>
        <taxon>Bacteria</taxon>
        <taxon>Pseudomonadati</taxon>
        <taxon>Bacteroidota</taxon>
        <taxon>Chitinophagia</taxon>
        <taxon>Chitinophagales</taxon>
        <taxon>Chitinophagaceae</taxon>
        <taxon>Flaviaestuariibacter</taxon>
    </lineage>
</organism>
<proteinExistence type="predicted"/>
<evidence type="ECO:0000313" key="5">
    <source>
        <dbReference type="Proteomes" id="UP000295164"/>
    </source>
</evidence>
<dbReference type="PANTHER" id="PTHR47245">
    <property type="entry name" value="PEPTIDYLPROLYL ISOMERASE"/>
    <property type="match status" value="1"/>
</dbReference>
<dbReference type="EMBL" id="SKFH01000054">
    <property type="protein sequence ID" value="TCZ65114.1"/>
    <property type="molecule type" value="Genomic_DNA"/>
</dbReference>
<keyword evidence="1" id="KW-0413">Isomerase</keyword>
<evidence type="ECO:0000313" key="4">
    <source>
        <dbReference type="EMBL" id="TCZ65114.1"/>
    </source>
</evidence>
<dbReference type="PANTHER" id="PTHR47245:SF2">
    <property type="entry name" value="PEPTIDYL-PROLYL CIS-TRANS ISOMERASE HP_0175-RELATED"/>
    <property type="match status" value="1"/>
</dbReference>
<dbReference type="InterPro" id="IPR050245">
    <property type="entry name" value="PrsA_foldase"/>
</dbReference>
<keyword evidence="1" id="KW-0697">Rotamase</keyword>
<dbReference type="Gene3D" id="3.10.50.40">
    <property type="match status" value="2"/>
</dbReference>
<protein>
    <recommendedName>
        <fullName evidence="3">PpiC domain-containing protein</fullName>
    </recommendedName>
</protein>
<sequence>MIRRFLFAAALLASTGAGAQTLATYGADSVTVPEFLAAYKKNNGASKGSNGLNDYLDLYITSRLKVREARRLGYDTLPQLVTDLQNLREQLLPTYLNDLAGVDGLVREASVRARKNIRIQHIFVAARAGADTASAWAKVQAALAALKEKKTFAEVAKQYSEDPAAKTNGGDLGWVAVFTLPYELENLAWSTQPGGPALVYRSRAGYHIFKNAGERPDPGSIKAAQILLAFPPGADATERAAVKNRADSVYALLKKGEDFGKLAARLSNDVVSAANNGELPDIGIGQYEPVFEQKLFALAKDGALSAPFETAHGWHIVKRIKAKPRASQDSSAALAALRESVERSDRMGIVQVQLAQNIKKQAGYEEVPVPVDDLKTYTDSLLDYTKPGRSLAVNGSSALLRIGGQTFTADDWVRWAGANRFKSDGSGAKPFAQLWKEFGDAAAVEFYRGHLETYNPAFRAQMAEFRDGNLFFEIMQREVWGPAQSDSAALAAYYNAHRDKYVWKASADAALFYAPDAASAKAAQAMVAKKPQSWRAIVSNYDERIAIDSARFELDQIPNPTKLPLKAGTVTGVQVNDGDGSASFAVLLKLRPDTGARTFAEARGQVIADYQKELEEKWVNSLRAKYPVTINQPLLLELMKGK</sequence>
<feature type="chain" id="PRO_5020526214" description="PpiC domain-containing protein" evidence="2">
    <location>
        <begin position="20"/>
        <end position="642"/>
    </location>
</feature>
<feature type="signal peptide" evidence="2">
    <location>
        <begin position="1"/>
        <end position="19"/>
    </location>
</feature>
<dbReference type="Pfam" id="PF00639">
    <property type="entry name" value="Rotamase"/>
    <property type="match status" value="2"/>
</dbReference>
<dbReference type="AlphaFoldDB" id="A0A4R4DRN4"/>